<keyword evidence="5" id="KW-0812">Transmembrane</keyword>
<keyword evidence="3 4" id="KW-0326">Glycosidase</keyword>
<comment type="similarity">
    <text evidence="1 4">Belongs to the glycosyl hydrolase 25 family.</text>
</comment>
<dbReference type="EC" id="3.2.1.17" evidence="4"/>
<dbReference type="InterPro" id="IPR018077">
    <property type="entry name" value="Glyco_hydro_fam25_subgr"/>
</dbReference>
<gene>
    <name evidence="6" type="ORF">CPZ25_010610</name>
</gene>
<keyword evidence="7" id="KW-1185">Reference proteome</keyword>
<evidence type="ECO:0000313" key="6">
    <source>
        <dbReference type="EMBL" id="QCT71758.1"/>
    </source>
</evidence>
<evidence type="ECO:0000256" key="5">
    <source>
        <dbReference type="SAM" id="Phobius"/>
    </source>
</evidence>
<dbReference type="InterPro" id="IPR002053">
    <property type="entry name" value="Glyco_hydro_25"/>
</dbReference>
<dbReference type="GO" id="GO:0003796">
    <property type="term" value="F:lysozyme activity"/>
    <property type="evidence" value="ECO:0007669"/>
    <property type="project" value="UniProtKB-EC"/>
</dbReference>
<sequence length="246" mass="28396">MPIRKKISPLIIVILILITGAFLLYHWGILQFNHPDAETYPVQGVDVSTYQGSIDWPVLADNGLTFAFIKATEGSSFQDENFKYNWENAGKTHLKVGAYHFFSYETSGATQAENYIKTVPVKDDALPPVVDIEFYGSYTRYTAPDKETTRRELTELLNRLESHYGKRPIIYTSTKPYATYIADYYNDYPIWIRNFYACPILSDHRQWTFWQYSDKGSLSGYTGYAPNIDLNVYRGSYDAFMAQFGY</sequence>
<dbReference type="PANTHER" id="PTHR34135">
    <property type="entry name" value="LYSOZYME"/>
    <property type="match status" value="1"/>
</dbReference>
<dbReference type="RefSeq" id="WP_096918650.1">
    <property type="nucleotide sequence ID" value="NZ_CP029487.1"/>
</dbReference>
<accession>A0A4P9C872</accession>
<protein>
    <recommendedName>
        <fullName evidence="4">Lysozyme</fullName>
        <ecNumber evidence="4">3.2.1.17</ecNumber>
    </recommendedName>
</protein>
<keyword evidence="2 4" id="KW-0378">Hydrolase</keyword>
<proteinExistence type="inferred from homology"/>
<dbReference type="Proteomes" id="UP000218387">
    <property type="component" value="Chromosome"/>
</dbReference>
<comment type="catalytic activity">
    <reaction evidence="4">
        <text>Hydrolysis of (1-&gt;4)-beta-linkages between N-acetylmuramic acid and N-acetyl-D-glucosamine residues in a peptidoglycan and between N-acetyl-D-glucosamine residues in chitodextrins.</text>
        <dbReference type="EC" id="3.2.1.17"/>
    </reaction>
</comment>
<dbReference type="GO" id="GO:0009253">
    <property type="term" value="P:peptidoglycan catabolic process"/>
    <property type="evidence" value="ECO:0007669"/>
    <property type="project" value="InterPro"/>
</dbReference>
<dbReference type="Pfam" id="PF01183">
    <property type="entry name" value="Glyco_hydro_25"/>
    <property type="match status" value="1"/>
</dbReference>
<evidence type="ECO:0000256" key="1">
    <source>
        <dbReference type="ARBA" id="ARBA00010646"/>
    </source>
</evidence>
<dbReference type="SMART" id="SM00641">
    <property type="entry name" value="Glyco_25"/>
    <property type="match status" value="1"/>
</dbReference>
<dbReference type="PROSITE" id="PS00953">
    <property type="entry name" value="GLYCOSYL_HYDROL_F25_1"/>
    <property type="match status" value="1"/>
</dbReference>
<evidence type="ECO:0000256" key="2">
    <source>
        <dbReference type="ARBA" id="ARBA00022801"/>
    </source>
</evidence>
<dbReference type="PANTHER" id="PTHR34135:SF2">
    <property type="entry name" value="LYSOZYME"/>
    <property type="match status" value="1"/>
</dbReference>
<name>A0A4P9C872_EUBML</name>
<evidence type="ECO:0000313" key="7">
    <source>
        <dbReference type="Proteomes" id="UP000218387"/>
    </source>
</evidence>
<evidence type="ECO:0000256" key="4">
    <source>
        <dbReference type="RuleBase" id="RU361176"/>
    </source>
</evidence>
<dbReference type="PROSITE" id="PS51904">
    <property type="entry name" value="GLYCOSYL_HYDROL_F25_2"/>
    <property type="match status" value="1"/>
</dbReference>
<evidence type="ECO:0000256" key="3">
    <source>
        <dbReference type="ARBA" id="ARBA00023295"/>
    </source>
</evidence>
<dbReference type="InterPro" id="IPR017853">
    <property type="entry name" value="GH"/>
</dbReference>
<reference evidence="6 7" key="1">
    <citation type="submission" date="2018-05" db="EMBL/GenBank/DDBJ databases">
        <title>Genome comparison of Eubacterium sp.</title>
        <authorList>
            <person name="Feng Y."/>
            <person name="Sanchez-Andrea I."/>
            <person name="Stams A.J.M."/>
            <person name="De Vos W.M."/>
        </authorList>
    </citation>
    <scope>NUCLEOTIDE SEQUENCE [LARGE SCALE GENOMIC DNA]</scope>
    <source>
        <strain evidence="6 7">YI</strain>
    </source>
</reference>
<dbReference type="KEGG" id="emt:CPZ25_010610"/>
<organism evidence="6 7">
    <name type="scientific">Eubacterium maltosivorans</name>
    <dbReference type="NCBI Taxonomy" id="2041044"/>
    <lineage>
        <taxon>Bacteria</taxon>
        <taxon>Bacillati</taxon>
        <taxon>Bacillota</taxon>
        <taxon>Clostridia</taxon>
        <taxon>Eubacteriales</taxon>
        <taxon>Eubacteriaceae</taxon>
        <taxon>Eubacterium</taxon>
    </lineage>
</organism>
<feature type="transmembrane region" description="Helical" evidence="5">
    <location>
        <begin position="7"/>
        <end position="27"/>
    </location>
</feature>
<dbReference type="Gene3D" id="3.20.20.80">
    <property type="entry name" value="Glycosidases"/>
    <property type="match status" value="1"/>
</dbReference>
<keyword evidence="5" id="KW-1133">Transmembrane helix</keyword>
<dbReference type="CDD" id="cd06413">
    <property type="entry name" value="GH25_muramidase_1"/>
    <property type="match status" value="1"/>
</dbReference>
<dbReference type="GO" id="GO:0016998">
    <property type="term" value="P:cell wall macromolecule catabolic process"/>
    <property type="evidence" value="ECO:0007669"/>
    <property type="project" value="InterPro"/>
</dbReference>
<dbReference type="AlphaFoldDB" id="A0A4P9C872"/>
<dbReference type="SUPFAM" id="SSF51445">
    <property type="entry name" value="(Trans)glycosidases"/>
    <property type="match status" value="1"/>
</dbReference>
<dbReference type="InterPro" id="IPR008270">
    <property type="entry name" value="Glyco_hydro_25_AS"/>
</dbReference>
<keyword evidence="5" id="KW-0472">Membrane</keyword>
<dbReference type="EMBL" id="CP029487">
    <property type="protein sequence ID" value="QCT71758.1"/>
    <property type="molecule type" value="Genomic_DNA"/>
</dbReference>
<dbReference type="GO" id="GO:0016052">
    <property type="term" value="P:carbohydrate catabolic process"/>
    <property type="evidence" value="ECO:0007669"/>
    <property type="project" value="TreeGrafter"/>
</dbReference>